<dbReference type="AlphaFoldDB" id="A0A2T0BRX5"/>
<keyword evidence="9 10" id="KW-0961">Cell wall biogenesis/degradation</keyword>
<evidence type="ECO:0000256" key="6">
    <source>
        <dbReference type="ARBA" id="ARBA00022960"/>
    </source>
</evidence>
<dbReference type="GO" id="GO:0047480">
    <property type="term" value="F:UDP-N-acetylmuramoyl-tripeptide-D-alanyl-D-alanine ligase activity"/>
    <property type="evidence" value="ECO:0007669"/>
    <property type="project" value="UniProtKB-UniRule"/>
</dbReference>
<keyword evidence="1 10" id="KW-0963">Cytoplasm</keyword>
<keyword evidence="7 10" id="KW-0573">Peptidoglycan synthesis</keyword>
<keyword evidence="5 10" id="KW-0067">ATP-binding</keyword>
<dbReference type="PANTHER" id="PTHR43024">
    <property type="entry name" value="UDP-N-ACETYLMURAMOYL-TRIPEPTIDE--D-ALANYL-D-ALANINE LIGASE"/>
    <property type="match status" value="1"/>
</dbReference>
<keyword evidence="8 10" id="KW-0131">Cell cycle</keyword>
<evidence type="ECO:0000259" key="12">
    <source>
        <dbReference type="Pfam" id="PF01225"/>
    </source>
</evidence>
<evidence type="ECO:0000259" key="14">
    <source>
        <dbReference type="Pfam" id="PF08245"/>
    </source>
</evidence>
<dbReference type="Gene3D" id="3.40.1190.10">
    <property type="entry name" value="Mur-like, catalytic domain"/>
    <property type="match status" value="1"/>
</dbReference>
<feature type="binding site" evidence="10">
    <location>
        <begin position="115"/>
        <end position="121"/>
    </location>
    <ligand>
        <name>ATP</name>
        <dbReference type="ChEBI" id="CHEBI:30616"/>
    </ligand>
</feature>
<name>A0A2T0BRX5_9CLOT</name>
<evidence type="ECO:0000256" key="9">
    <source>
        <dbReference type="ARBA" id="ARBA00023316"/>
    </source>
</evidence>
<dbReference type="EMBL" id="PVXP01000003">
    <property type="protein sequence ID" value="PRR86585.1"/>
    <property type="molecule type" value="Genomic_DNA"/>
</dbReference>
<dbReference type="HAMAP" id="MF_02019">
    <property type="entry name" value="MurF"/>
    <property type="match status" value="1"/>
</dbReference>
<dbReference type="InterPro" id="IPR036615">
    <property type="entry name" value="Mur_ligase_C_dom_sf"/>
</dbReference>
<evidence type="ECO:0000313" key="15">
    <source>
        <dbReference type="EMBL" id="PRR86585.1"/>
    </source>
</evidence>
<dbReference type="InterPro" id="IPR051046">
    <property type="entry name" value="MurCDEF_CellWall_CoF430Synth"/>
</dbReference>
<dbReference type="Pfam" id="PF08245">
    <property type="entry name" value="Mur_ligase_M"/>
    <property type="match status" value="1"/>
</dbReference>
<comment type="similarity">
    <text evidence="10">Belongs to the MurCDEF family. MurF subfamily.</text>
</comment>
<dbReference type="Gene3D" id="3.90.190.20">
    <property type="entry name" value="Mur ligase, C-terminal domain"/>
    <property type="match status" value="1"/>
</dbReference>
<evidence type="ECO:0000256" key="4">
    <source>
        <dbReference type="ARBA" id="ARBA00022741"/>
    </source>
</evidence>
<dbReference type="PANTHER" id="PTHR43024:SF1">
    <property type="entry name" value="UDP-N-ACETYLMURAMOYL-TRIPEPTIDE--D-ALANYL-D-ALANINE LIGASE"/>
    <property type="match status" value="1"/>
</dbReference>
<evidence type="ECO:0000256" key="10">
    <source>
        <dbReference type="HAMAP-Rule" id="MF_02019"/>
    </source>
</evidence>
<accession>A0A2T0BRX5</accession>
<dbReference type="EC" id="6.3.2.10" evidence="10 11"/>
<evidence type="ECO:0000256" key="7">
    <source>
        <dbReference type="ARBA" id="ARBA00022984"/>
    </source>
</evidence>
<dbReference type="SUPFAM" id="SSF63418">
    <property type="entry name" value="MurE/MurF N-terminal domain"/>
    <property type="match status" value="1"/>
</dbReference>
<keyword evidence="6 10" id="KW-0133">Cell shape</keyword>
<dbReference type="Pfam" id="PF02875">
    <property type="entry name" value="Mur_ligase_C"/>
    <property type="match status" value="1"/>
</dbReference>
<dbReference type="InterPro" id="IPR013221">
    <property type="entry name" value="Mur_ligase_cen"/>
</dbReference>
<proteinExistence type="inferred from homology"/>
<comment type="subcellular location">
    <subcellularLocation>
        <location evidence="10 11">Cytoplasm</location>
    </subcellularLocation>
</comment>
<evidence type="ECO:0000313" key="16">
    <source>
        <dbReference type="Proteomes" id="UP000237798"/>
    </source>
</evidence>
<comment type="pathway">
    <text evidence="10 11">Cell wall biogenesis; peptidoglycan biosynthesis.</text>
</comment>
<dbReference type="UniPathway" id="UPA00219"/>
<evidence type="ECO:0000259" key="13">
    <source>
        <dbReference type="Pfam" id="PF02875"/>
    </source>
</evidence>
<evidence type="ECO:0000256" key="1">
    <source>
        <dbReference type="ARBA" id="ARBA00022490"/>
    </source>
</evidence>
<evidence type="ECO:0000256" key="8">
    <source>
        <dbReference type="ARBA" id="ARBA00023306"/>
    </source>
</evidence>
<feature type="domain" description="Mur ligase central" evidence="14">
    <location>
        <begin position="113"/>
        <end position="299"/>
    </location>
</feature>
<feature type="domain" description="Mur ligase N-terminal catalytic" evidence="12">
    <location>
        <begin position="26"/>
        <end position="73"/>
    </location>
</feature>
<sequence>MEYMSFEEIVSAVRGRVILKGKYGGYKNVSTDTRKLEQGDIFIALKGENFNGNEYAAAASKKGAAICIVDEVKFRKDEIDGCTTVVQVENGGKALLDLAGFYRSKLHVKIIGITGSAGKTTTKDIIASVLGAKFKVFKTEGNFNNQIGLPHMLFKLDNGYEVAVLEMGMNSAGEIHNMAEAAKPDMAVITNVLRAHIGILGSRENILKAKLEITDFFSRDNILVINSDNDLLGKLKGGRFQLKRVGLEKPADISACDVVVNEDSVGFKVCENGVGTGESFVVNLPGKYNIVNSLLAVACGRLLNMTYEEIRKGFKNIETTALRMDICKGEKYSVIDDSYNANPESMEAAIDVLKNFKSRRRIVVFGTMRELGDAACEMHEEVGRYAAENNVDLFIALGEHSRDFERGFDSRNKNGKFMFFNKQEEVLDFLLNKYIKVGDTILVKASRLMKFEVIAEALKKNSSY</sequence>
<keyword evidence="16" id="KW-1185">Reference proteome</keyword>
<comment type="function">
    <text evidence="10 11">Involved in cell wall formation. Catalyzes the final step in the synthesis of UDP-N-acetylmuramoyl-pentapeptide, the precursor of murein.</text>
</comment>
<dbReference type="GO" id="GO:0008360">
    <property type="term" value="P:regulation of cell shape"/>
    <property type="evidence" value="ECO:0007669"/>
    <property type="project" value="UniProtKB-KW"/>
</dbReference>
<comment type="caution">
    <text evidence="15">The sequence shown here is derived from an EMBL/GenBank/DDBJ whole genome shotgun (WGS) entry which is preliminary data.</text>
</comment>
<gene>
    <name evidence="10 15" type="primary">murF</name>
    <name evidence="15" type="ORF">CLLU_03860</name>
</gene>
<dbReference type="InterPro" id="IPR036565">
    <property type="entry name" value="Mur-like_cat_sf"/>
</dbReference>
<dbReference type="GO" id="GO:0051301">
    <property type="term" value="P:cell division"/>
    <property type="evidence" value="ECO:0007669"/>
    <property type="project" value="UniProtKB-KW"/>
</dbReference>
<keyword evidence="4 10" id="KW-0547">Nucleotide-binding</keyword>
<dbReference type="GO" id="GO:0008766">
    <property type="term" value="F:UDP-N-acetylmuramoylalanyl-D-glutamyl-2,6-diaminopimelate-D-alanyl-D-alanine ligase activity"/>
    <property type="evidence" value="ECO:0007669"/>
    <property type="project" value="RHEA"/>
</dbReference>
<reference evidence="15 16" key="1">
    <citation type="submission" date="2018-03" db="EMBL/GenBank/DDBJ databases">
        <title>Genome sequence of Clostridium luticellarii DSM 29923.</title>
        <authorList>
            <person name="Poehlein A."/>
            <person name="Daniel R."/>
        </authorList>
    </citation>
    <scope>NUCLEOTIDE SEQUENCE [LARGE SCALE GENOMIC DNA]</scope>
    <source>
        <strain evidence="15 16">DSM 29923</strain>
    </source>
</reference>
<organism evidence="15 16">
    <name type="scientific">Clostridium luticellarii</name>
    <dbReference type="NCBI Taxonomy" id="1691940"/>
    <lineage>
        <taxon>Bacteria</taxon>
        <taxon>Bacillati</taxon>
        <taxon>Bacillota</taxon>
        <taxon>Clostridia</taxon>
        <taxon>Eubacteriales</taxon>
        <taxon>Clostridiaceae</taxon>
        <taxon>Clostridium</taxon>
    </lineage>
</organism>
<dbReference type="InterPro" id="IPR005863">
    <property type="entry name" value="UDP-N-AcMur_synth"/>
</dbReference>
<dbReference type="NCBIfam" id="TIGR01143">
    <property type="entry name" value="murF"/>
    <property type="match status" value="1"/>
</dbReference>
<evidence type="ECO:0000256" key="11">
    <source>
        <dbReference type="RuleBase" id="RU004136"/>
    </source>
</evidence>
<dbReference type="GO" id="GO:0005737">
    <property type="term" value="C:cytoplasm"/>
    <property type="evidence" value="ECO:0007669"/>
    <property type="project" value="UniProtKB-SubCell"/>
</dbReference>
<dbReference type="GO" id="GO:0005524">
    <property type="term" value="F:ATP binding"/>
    <property type="evidence" value="ECO:0007669"/>
    <property type="project" value="UniProtKB-UniRule"/>
</dbReference>
<dbReference type="Pfam" id="PF01225">
    <property type="entry name" value="Mur_ligase"/>
    <property type="match status" value="1"/>
</dbReference>
<dbReference type="GO" id="GO:0009252">
    <property type="term" value="P:peptidoglycan biosynthetic process"/>
    <property type="evidence" value="ECO:0007669"/>
    <property type="project" value="UniProtKB-UniRule"/>
</dbReference>
<keyword evidence="2 10" id="KW-0436">Ligase</keyword>
<comment type="catalytic activity">
    <reaction evidence="10 11">
        <text>D-alanyl-D-alanine + UDP-N-acetyl-alpha-D-muramoyl-L-alanyl-gamma-D-glutamyl-meso-2,6-diaminopimelate + ATP = UDP-N-acetyl-alpha-D-muramoyl-L-alanyl-gamma-D-glutamyl-meso-2,6-diaminopimeloyl-D-alanyl-D-alanine + ADP + phosphate + H(+)</text>
        <dbReference type="Rhea" id="RHEA:28374"/>
        <dbReference type="ChEBI" id="CHEBI:15378"/>
        <dbReference type="ChEBI" id="CHEBI:30616"/>
        <dbReference type="ChEBI" id="CHEBI:43474"/>
        <dbReference type="ChEBI" id="CHEBI:57822"/>
        <dbReference type="ChEBI" id="CHEBI:61386"/>
        <dbReference type="ChEBI" id="CHEBI:83905"/>
        <dbReference type="ChEBI" id="CHEBI:456216"/>
        <dbReference type="EC" id="6.3.2.10"/>
    </reaction>
</comment>
<dbReference type="OrthoDB" id="9801978at2"/>
<dbReference type="InterPro" id="IPR035911">
    <property type="entry name" value="MurE/MurF_N"/>
</dbReference>
<dbReference type="InterPro" id="IPR004101">
    <property type="entry name" value="Mur_ligase_C"/>
</dbReference>
<dbReference type="Gene3D" id="3.40.1390.10">
    <property type="entry name" value="MurE/MurF, N-terminal domain"/>
    <property type="match status" value="1"/>
</dbReference>
<dbReference type="InterPro" id="IPR000713">
    <property type="entry name" value="Mur_ligase_N"/>
</dbReference>
<evidence type="ECO:0000256" key="2">
    <source>
        <dbReference type="ARBA" id="ARBA00022598"/>
    </source>
</evidence>
<protein>
    <recommendedName>
        <fullName evidence="10 11">UDP-N-acetylmuramoyl-tripeptide--D-alanyl-D-alanine ligase</fullName>
        <ecNumber evidence="10 11">6.3.2.10</ecNumber>
    </recommendedName>
    <alternativeName>
        <fullName evidence="10">D-alanyl-D-alanine-adding enzyme</fullName>
    </alternativeName>
</protein>
<evidence type="ECO:0000256" key="5">
    <source>
        <dbReference type="ARBA" id="ARBA00022840"/>
    </source>
</evidence>
<dbReference type="SUPFAM" id="SSF53623">
    <property type="entry name" value="MurD-like peptide ligases, catalytic domain"/>
    <property type="match status" value="1"/>
</dbReference>
<keyword evidence="3 10" id="KW-0132">Cell division</keyword>
<dbReference type="SUPFAM" id="SSF53244">
    <property type="entry name" value="MurD-like peptide ligases, peptide-binding domain"/>
    <property type="match status" value="1"/>
</dbReference>
<dbReference type="Proteomes" id="UP000237798">
    <property type="component" value="Unassembled WGS sequence"/>
</dbReference>
<dbReference type="GO" id="GO:0071555">
    <property type="term" value="P:cell wall organization"/>
    <property type="evidence" value="ECO:0007669"/>
    <property type="project" value="UniProtKB-KW"/>
</dbReference>
<dbReference type="RefSeq" id="WP_106007889.1">
    <property type="nucleotide sequence ID" value="NZ_JALCPJ010000001.1"/>
</dbReference>
<feature type="domain" description="Mur ligase C-terminal" evidence="13">
    <location>
        <begin position="323"/>
        <end position="447"/>
    </location>
</feature>
<evidence type="ECO:0000256" key="3">
    <source>
        <dbReference type="ARBA" id="ARBA00022618"/>
    </source>
</evidence>